<evidence type="ECO:0000259" key="5">
    <source>
        <dbReference type="Pfam" id="PF01974"/>
    </source>
</evidence>
<dbReference type="CDD" id="cd22363">
    <property type="entry name" value="tRNA-intron_lyase_C"/>
    <property type="match status" value="1"/>
</dbReference>
<evidence type="ECO:0000313" key="7">
    <source>
        <dbReference type="Proteomes" id="UP001363151"/>
    </source>
</evidence>
<gene>
    <name evidence="6" type="ORF">SO694_00004267</name>
</gene>
<feature type="compositionally biased region" description="Pro residues" evidence="4">
    <location>
        <begin position="7"/>
        <end position="21"/>
    </location>
</feature>
<keyword evidence="7" id="KW-1185">Reference proteome</keyword>
<feature type="domain" description="tRNA intron endonuclease catalytic" evidence="5">
    <location>
        <begin position="109"/>
        <end position="158"/>
    </location>
</feature>
<evidence type="ECO:0000256" key="4">
    <source>
        <dbReference type="SAM" id="MobiDB-lite"/>
    </source>
</evidence>
<feature type="region of interest" description="Disordered" evidence="4">
    <location>
        <begin position="1"/>
        <end position="52"/>
    </location>
</feature>
<dbReference type="Proteomes" id="UP001363151">
    <property type="component" value="Unassembled WGS sequence"/>
</dbReference>
<comment type="caution">
    <text evidence="6">The sequence shown here is derived from an EMBL/GenBank/DDBJ whole genome shotgun (WGS) entry which is preliminary data.</text>
</comment>
<dbReference type="SUPFAM" id="SSF53032">
    <property type="entry name" value="tRNA-intron endonuclease catalytic domain-like"/>
    <property type="match status" value="1"/>
</dbReference>
<reference evidence="6 7" key="1">
    <citation type="submission" date="2024-03" db="EMBL/GenBank/DDBJ databases">
        <title>Aureococcus anophagefferens CCMP1851 and Kratosvirus quantuckense: Draft genome of a second virus-susceptible host strain in the model system.</title>
        <authorList>
            <person name="Chase E."/>
            <person name="Truchon A.R."/>
            <person name="Schepens W."/>
            <person name="Wilhelm S.W."/>
        </authorList>
    </citation>
    <scope>NUCLEOTIDE SEQUENCE [LARGE SCALE GENOMIC DNA]</scope>
    <source>
        <strain evidence="6 7">CCMP1851</strain>
    </source>
</reference>
<dbReference type="InterPro" id="IPR006676">
    <property type="entry name" value="tRNA_splic"/>
</dbReference>
<feature type="region of interest" description="Disordered" evidence="4">
    <location>
        <begin position="197"/>
        <end position="263"/>
    </location>
</feature>
<organism evidence="6 7">
    <name type="scientific">Aureococcus anophagefferens</name>
    <name type="common">Harmful bloom alga</name>
    <dbReference type="NCBI Taxonomy" id="44056"/>
    <lineage>
        <taxon>Eukaryota</taxon>
        <taxon>Sar</taxon>
        <taxon>Stramenopiles</taxon>
        <taxon>Ochrophyta</taxon>
        <taxon>Pelagophyceae</taxon>
        <taxon>Pelagomonadales</taxon>
        <taxon>Pelagomonadaceae</taxon>
        <taxon>Aureococcus</taxon>
    </lineage>
</organism>
<proteinExistence type="inferred from homology"/>
<comment type="catalytic activity">
    <reaction evidence="3">
        <text>pretRNA = a 3'-half-tRNA molecule with a 5'-OH end + a 5'-half-tRNA molecule with a 2',3'-cyclic phosphate end + an intron with a 2',3'-cyclic phosphate and a 5'-hydroxyl terminus.</text>
        <dbReference type="EC" id="4.6.1.16"/>
    </reaction>
</comment>
<dbReference type="InterPro" id="IPR011856">
    <property type="entry name" value="tRNA_endonuc-like_dom_sf"/>
</dbReference>
<dbReference type="InterPro" id="IPR036167">
    <property type="entry name" value="tRNA_intron_Endo_cat-like_sf"/>
</dbReference>
<feature type="compositionally biased region" description="Basic residues" evidence="4">
    <location>
        <begin position="244"/>
        <end position="257"/>
    </location>
</feature>
<dbReference type="EMBL" id="JBBJCI010000040">
    <property type="protein sequence ID" value="KAK7249668.1"/>
    <property type="molecule type" value="Genomic_DNA"/>
</dbReference>
<protein>
    <recommendedName>
        <fullName evidence="2">tRNA-intron lyase</fullName>
        <ecNumber evidence="2">4.6.1.16</ecNumber>
    </recommendedName>
</protein>
<accession>A0ABR1G905</accession>
<evidence type="ECO:0000256" key="1">
    <source>
        <dbReference type="ARBA" id="ARBA00008078"/>
    </source>
</evidence>
<sequence>MGASTSKPPPTLGPAAPAPPEPSKKRQPKAPPTPRPLKRPRRSCRGPAPIPETPVAVLVAGGATAVVRKRAHQLTLQGAHRCFGQVRAVTGTPADRAPGEAETPKLHEKWIVKDGLQFGADFVLYRRSPDVFHAEYCVVVAERDEIAPRRALQGERAALAFVAQQHENITMPGCAPRDRACVVKRLGAAAGGFAESAAAAAPERRTATSATSPSSASSRTPCGSGATASCTTAPRRGAPAGRRLLPRRARGRRRGRARLPPSGVDGLVLTRGMAEGRYSFSAWLEPHAEERIAFDFEVALPPYADGGVALGLFLGGKRARNFKGPSPPFFTRFG</sequence>
<comment type="similarity">
    <text evidence="1">Belongs to the tRNA-intron endonuclease family.</text>
</comment>
<evidence type="ECO:0000256" key="2">
    <source>
        <dbReference type="ARBA" id="ARBA00012573"/>
    </source>
</evidence>
<dbReference type="InterPro" id="IPR006677">
    <property type="entry name" value="tRNA_intron_Endonuc_cat-like"/>
</dbReference>
<evidence type="ECO:0000256" key="3">
    <source>
        <dbReference type="ARBA" id="ARBA00034031"/>
    </source>
</evidence>
<evidence type="ECO:0000313" key="6">
    <source>
        <dbReference type="EMBL" id="KAK7249668.1"/>
    </source>
</evidence>
<name>A0ABR1G905_AURAN</name>
<dbReference type="PANTHER" id="PTHR21227:SF0">
    <property type="entry name" value="TRNA-SPLICING ENDONUCLEASE SUBUNIT SEN2"/>
    <property type="match status" value="1"/>
</dbReference>
<dbReference type="PANTHER" id="PTHR21227">
    <property type="entry name" value="TRNA-SPLICING ENDONUCLEASE SUBUNIT SEN2"/>
    <property type="match status" value="1"/>
</dbReference>
<dbReference type="Pfam" id="PF01974">
    <property type="entry name" value="tRNA_int_endo"/>
    <property type="match status" value="1"/>
</dbReference>
<dbReference type="Gene3D" id="3.40.1350.10">
    <property type="match status" value="1"/>
</dbReference>
<dbReference type="EC" id="4.6.1.16" evidence="2"/>
<feature type="compositionally biased region" description="Low complexity" evidence="4">
    <location>
        <begin position="233"/>
        <end position="243"/>
    </location>
</feature>
<feature type="compositionally biased region" description="Low complexity" evidence="4">
    <location>
        <begin position="197"/>
        <end position="221"/>
    </location>
</feature>